<dbReference type="GO" id="GO:0046872">
    <property type="term" value="F:metal ion binding"/>
    <property type="evidence" value="ECO:0007669"/>
    <property type="project" value="InterPro"/>
</dbReference>
<dbReference type="Pfam" id="PF00675">
    <property type="entry name" value="Peptidase_M16"/>
    <property type="match status" value="1"/>
</dbReference>
<dbReference type="InterPro" id="IPR007863">
    <property type="entry name" value="Peptidase_M16_C"/>
</dbReference>
<organism evidence="4 5">
    <name type="scientific">Nannocystis exedens</name>
    <dbReference type="NCBI Taxonomy" id="54"/>
    <lineage>
        <taxon>Bacteria</taxon>
        <taxon>Pseudomonadati</taxon>
        <taxon>Myxococcota</taxon>
        <taxon>Polyangia</taxon>
        <taxon>Nannocystales</taxon>
        <taxon>Nannocystaceae</taxon>
        <taxon>Nannocystis</taxon>
    </lineage>
</organism>
<dbReference type="Gene3D" id="3.30.830.10">
    <property type="entry name" value="Metalloenzyme, LuxS/M16 peptidase-like"/>
    <property type="match status" value="4"/>
</dbReference>
<evidence type="ECO:0000259" key="3">
    <source>
        <dbReference type="Pfam" id="PF05193"/>
    </source>
</evidence>
<name>A0A1I2HNS2_9BACT</name>
<feature type="domain" description="Peptidase M16 C-terminal" evidence="3">
    <location>
        <begin position="684"/>
        <end position="843"/>
    </location>
</feature>
<dbReference type="PANTHER" id="PTHR11851">
    <property type="entry name" value="METALLOPROTEASE"/>
    <property type="match status" value="1"/>
</dbReference>
<dbReference type="EMBL" id="FOMX01000045">
    <property type="protein sequence ID" value="SFF31168.1"/>
    <property type="molecule type" value="Genomic_DNA"/>
</dbReference>
<proteinExistence type="inferred from homology"/>
<keyword evidence="5" id="KW-1185">Reference proteome</keyword>
<evidence type="ECO:0000313" key="4">
    <source>
        <dbReference type="EMBL" id="SFF31168.1"/>
    </source>
</evidence>
<dbReference type="AlphaFoldDB" id="A0A1I2HNS2"/>
<dbReference type="Proteomes" id="UP000199400">
    <property type="component" value="Unassembled WGS sequence"/>
</dbReference>
<accession>A0A1I2HNS2</accession>
<sequence length="935" mass="98010">MIAADESVSNEILEADPGCAVSMAMRRGRVASRGVARGPGYVHSAGRASGSSRALRGWLVLLALVLVGCGSARLPRAARGPEGSWQSFANGLRLYVAPDPSAELVRVHMRVRAGGRNETRAQAGLAHFSEHVAFVRTLADGRTMLAALGEEALAYDGTTGADSVDFMATTVAAHLPTVLGLFASALDGSCEVRPEVFTRERNVVLSELESRMRGSVGAYDELLASIYSPDHPYGHVLGGTPETVSALTAKDVCDYLRGRFTPGNTSIVITGGVTEAGALAAAEATLKPLAPRATLPEVAVPPVTPAGGRKTLAGLPGGWGSALVLHLPPADSEDGRLAAILAEAVEREVRDQVGAQGRISGLEVHRLGGRAAPAVVFIATGVQAEVRAFAEETLAHAVADVRGDAADKQKVEALRRRLRIAAATRYERLDARAERLVEAADGSRHGTLATDLRAIDALTPAALTRVATQVLAPQRMQVFELEPSSTRAGTGVTAVAPLTDDAHPVTARPDVAARLLREIPATNRSSRYTLDNGLTVVLAPSSSPLVDVRLVIQAGAIDAPDHPLLPAVAAAMLTPPKKGPHAKEAAKMTAGGAEKDVLFNLDQTIFKAGGLASETDRVLRGLAAWVIAGGYDFTDRAAIVGRMYREMDQQRVAESMRRKLARGALDHCVEPMLLAGEPDDFSDAAIAAFRERHFRAGRAALIVTGGFDEAVARAHVKAAFGGRQAPWGQSAPALARPRRPAPNVATKVLHMELPTTNAQIGVLLGFVVPSELRGEPGTVSLVRQLLEDAVDGVRQRLGVTYGFSVTREALCDAEVVLIGGEIDAAHLDAGIAELRQTLSRLRTPEGVAAGLAAAQRPVAARILAGGSDSAALAERLIYTVAHGLPLDHDRGEAREVVEAKADAIAELMTRLLGPGSLFAVCIGESTASCESLSSL</sequence>
<protein>
    <submittedName>
        <fullName evidence="4">Predicted Zn-dependent peptidase</fullName>
    </submittedName>
</protein>
<dbReference type="InterPro" id="IPR050361">
    <property type="entry name" value="MPP/UQCRC_Complex"/>
</dbReference>
<dbReference type="Pfam" id="PF05193">
    <property type="entry name" value="Peptidase_M16_C"/>
    <property type="match status" value="1"/>
</dbReference>
<dbReference type="InterPro" id="IPR011765">
    <property type="entry name" value="Pept_M16_N"/>
</dbReference>
<dbReference type="OrthoDB" id="9811314at2"/>
<dbReference type="InterPro" id="IPR011249">
    <property type="entry name" value="Metalloenz_LuxS/M16"/>
</dbReference>
<evidence type="ECO:0000256" key="1">
    <source>
        <dbReference type="ARBA" id="ARBA00007261"/>
    </source>
</evidence>
<comment type="similarity">
    <text evidence="1">Belongs to the peptidase M16 family.</text>
</comment>
<evidence type="ECO:0000259" key="2">
    <source>
        <dbReference type="Pfam" id="PF00675"/>
    </source>
</evidence>
<dbReference type="STRING" id="54.SAMN02745121_08080"/>
<evidence type="ECO:0000313" key="5">
    <source>
        <dbReference type="Proteomes" id="UP000199400"/>
    </source>
</evidence>
<dbReference type="PANTHER" id="PTHR11851:SF49">
    <property type="entry name" value="MITOCHONDRIAL-PROCESSING PEPTIDASE SUBUNIT ALPHA"/>
    <property type="match status" value="1"/>
</dbReference>
<reference evidence="5" key="1">
    <citation type="submission" date="2016-10" db="EMBL/GenBank/DDBJ databases">
        <authorList>
            <person name="Varghese N."/>
            <person name="Submissions S."/>
        </authorList>
    </citation>
    <scope>NUCLEOTIDE SEQUENCE [LARGE SCALE GENOMIC DNA]</scope>
    <source>
        <strain evidence="5">ATCC 25963</strain>
    </source>
</reference>
<feature type="domain" description="Peptidase M16 N-terminal" evidence="2">
    <location>
        <begin position="99"/>
        <end position="209"/>
    </location>
</feature>
<gene>
    <name evidence="4" type="ORF">SAMN02745121_08080</name>
</gene>
<dbReference type="SUPFAM" id="SSF63411">
    <property type="entry name" value="LuxS/MPP-like metallohydrolase"/>
    <property type="match status" value="4"/>
</dbReference>